<sequence length="321" mass="35266">MSSFNEYTKQLPFDPELGSHISKRVDVNEELYECSVFADPDNVSITDLLPAPMRQGQSLTALSTQSSDPDESGPSCSSRTSGTHRISSLPTLLKINPDGPYFTQMTTIFKTLTRGESPDYIRGVADALSKVQMMVQSDMDSKRMVMEARTDLMEKIHDLTNMVETLTMRTAPTSAAVSPGTAHGAVALQVPPTSEMVTAAFRPWTTPQQQSSRNPLNVTSNPTSLPVVQPAQPSQLKFTPEHFSIIAGWGVPNNVYSGFAWAQGKLLISSFQLEKLTKANSEAEKKLILRDLISAMYGQSLMAVSEMRIMLDDAMKWKPGK</sequence>
<feature type="region of interest" description="Disordered" evidence="1">
    <location>
        <begin position="56"/>
        <end position="89"/>
    </location>
</feature>
<feature type="compositionally biased region" description="Polar residues" evidence="1">
    <location>
        <begin position="56"/>
        <end position="67"/>
    </location>
</feature>
<dbReference type="RefSeq" id="YP_009337810.1">
    <property type="nucleotide sequence ID" value="NC_033267.1"/>
</dbReference>
<feature type="compositionally biased region" description="Polar residues" evidence="1">
    <location>
        <begin position="74"/>
        <end position="89"/>
    </location>
</feature>
<dbReference type="GeneID" id="30855461"/>
<evidence type="ECO:0000313" key="2">
    <source>
        <dbReference type="EMBL" id="APG78812.1"/>
    </source>
</evidence>
<dbReference type="Proteomes" id="UP000203224">
    <property type="component" value="Segment"/>
</dbReference>
<evidence type="ECO:0000256" key="1">
    <source>
        <dbReference type="SAM" id="MobiDB-lite"/>
    </source>
</evidence>
<dbReference type="KEGG" id="vg:30855461"/>
<organism evidence="2">
    <name type="scientific">Hubei rhabdo-like virus 9</name>
    <dbReference type="NCBI Taxonomy" id="1923193"/>
    <lineage>
        <taxon>Viruses</taxon>
        <taxon>Riboviria</taxon>
        <taxon>Orthornavirae</taxon>
        <taxon>Negarnaviricota</taxon>
        <taxon>Haploviricotina</taxon>
        <taxon>Monjiviricetes</taxon>
        <taxon>Mononegavirales</taxon>
        <taxon>Rhabdoviridae</taxon>
        <taxon>Deltarhabdovirinae</taxon>
        <taxon>Betanemrhavirus</taxon>
        <taxon>Betanemrhavirus hubei</taxon>
    </lineage>
</organism>
<evidence type="ECO:0000313" key="3">
    <source>
        <dbReference type="Proteomes" id="UP000203224"/>
    </source>
</evidence>
<proteinExistence type="predicted"/>
<reference evidence="2" key="1">
    <citation type="journal article" date="2016" name="Nature">
        <title>Redefining the invertebrate RNA virosphere.</title>
        <authorList>
            <person name="Shi M."/>
            <person name="Lin X.D."/>
            <person name="Tian J.H."/>
            <person name="Chen L.J."/>
            <person name="Chen X."/>
            <person name="Li C.X."/>
            <person name="Qin X.C."/>
            <person name="Li J."/>
            <person name="Cao J.P."/>
            <person name="Eden J.S."/>
            <person name="Buchmann J."/>
            <person name="Wang W."/>
            <person name="Xu J."/>
            <person name="Holmes E.C."/>
            <person name="Zhang Y.Z."/>
        </authorList>
    </citation>
    <scope>NUCLEOTIDE SEQUENCE [LARGE SCALE GENOMIC DNA]</scope>
    <source>
        <strain evidence="2">WHZHC73015</strain>
    </source>
</reference>
<name>A0A1L3KN51_9RHAB</name>
<dbReference type="EMBL" id="KX884448">
    <property type="protein sequence ID" value="APG78812.1"/>
    <property type="molecule type" value="Genomic_RNA"/>
</dbReference>
<keyword evidence="3" id="KW-1185">Reference proteome</keyword>
<accession>A0A1L3KN51</accession>
<protein>
    <submittedName>
        <fullName evidence="2">Uncharacterized protein</fullName>
    </submittedName>
</protein>